<proteinExistence type="predicted"/>
<organism evidence="1 2">
    <name type="scientific">Aureitalea marina</name>
    <dbReference type="NCBI Taxonomy" id="930804"/>
    <lineage>
        <taxon>Bacteria</taxon>
        <taxon>Pseudomonadati</taxon>
        <taxon>Bacteroidota</taxon>
        <taxon>Flavobacteriia</taxon>
        <taxon>Flavobacteriales</taxon>
        <taxon>Flavobacteriaceae</taxon>
        <taxon>Aureitalea</taxon>
    </lineage>
</organism>
<dbReference type="AlphaFoldDB" id="A0A2S7KR83"/>
<accession>A0A2S7KR83</accession>
<sequence length="98" mass="11844">MTVKELWAREDYQLCIKNLKLALEEDILKRLNAGDALFDFDYSPEDMDWLQIRLSWDDLKIPLELNFHFWDQWEVYEPDSTSKWNVEEYKVGEVEGPE</sequence>
<dbReference type="Proteomes" id="UP000239800">
    <property type="component" value="Unassembled WGS sequence"/>
</dbReference>
<name>A0A2S7KR83_9FLAO</name>
<dbReference type="RefSeq" id="WP_104813030.1">
    <property type="nucleotide sequence ID" value="NZ_MQUB01000001.1"/>
</dbReference>
<keyword evidence="2" id="KW-1185">Reference proteome</keyword>
<gene>
    <name evidence="1" type="ORF">BST85_09480</name>
</gene>
<protein>
    <submittedName>
        <fullName evidence="1">Uncharacterized protein</fullName>
    </submittedName>
</protein>
<evidence type="ECO:0000313" key="2">
    <source>
        <dbReference type="Proteomes" id="UP000239800"/>
    </source>
</evidence>
<comment type="caution">
    <text evidence="1">The sequence shown here is derived from an EMBL/GenBank/DDBJ whole genome shotgun (WGS) entry which is preliminary data.</text>
</comment>
<dbReference type="EMBL" id="MQUB01000001">
    <property type="protein sequence ID" value="PQB05098.1"/>
    <property type="molecule type" value="Genomic_DNA"/>
</dbReference>
<reference evidence="1 2" key="1">
    <citation type="submission" date="2016-11" db="EMBL/GenBank/DDBJ databases">
        <title>Trade-off between light-utilization and light-protection in marine flavobacteria.</title>
        <authorList>
            <person name="Kumagai Y."/>
        </authorList>
    </citation>
    <scope>NUCLEOTIDE SEQUENCE [LARGE SCALE GENOMIC DNA]</scope>
    <source>
        <strain evidence="1 2">NBRC 107741</strain>
    </source>
</reference>
<evidence type="ECO:0000313" key="1">
    <source>
        <dbReference type="EMBL" id="PQB05098.1"/>
    </source>
</evidence>